<dbReference type="PROSITE" id="PS50005">
    <property type="entry name" value="TPR"/>
    <property type="match status" value="1"/>
</dbReference>
<dbReference type="InterPro" id="IPR019734">
    <property type="entry name" value="TPR_rpt"/>
</dbReference>
<reference evidence="2 3" key="1">
    <citation type="submission" date="2018-07" db="EMBL/GenBank/DDBJ databases">
        <title>Genomic Encyclopedia of Type Strains, Phase IV (KMG-IV): sequencing the most valuable type-strain genomes for metagenomic binning, comparative biology and taxonomic classification.</title>
        <authorList>
            <person name="Goeker M."/>
        </authorList>
    </citation>
    <scope>NUCLEOTIDE SEQUENCE [LARGE SCALE GENOMIC DNA]</scope>
    <source>
        <strain evidence="2 3">DSM 16500</strain>
    </source>
</reference>
<dbReference type="SUPFAM" id="SSF48452">
    <property type="entry name" value="TPR-like"/>
    <property type="match status" value="1"/>
</dbReference>
<name>A0A370GDL7_9COXI</name>
<dbReference type="Pfam" id="PF13181">
    <property type="entry name" value="TPR_8"/>
    <property type="match status" value="1"/>
</dbReference>
<dbReference type="SMART" id="SM00028">
    <property type="entry name" value="TPR"/>
    <property type="match status" value="1"/>
</dbReference>
<keyword evidence="3" id="KW-1185">Reference proteome</keyword>
<dbReference type="EMBL" id="QQAX01000024">
    <property type="protein sequence ID" value="RDI40073.1"/>
    <property type="molecule type" value="Genomic_DNA"/>
</dbReference>
<sequence length="238" mass="27200">MSLTRFFKQRGNATQYGKQNTNYFSLQKEINKLETLVRGLKGDELEDEIHQLEVAIKEVKKTHPVNPQIHLVHGMLLERTNKKAEALKEFHAASQSASLYRRGYMYEAELLYQMGSFNECKKVLLNMVKRFNSASSAQKNALTFEHQAEMYAMLGKVCLKLGEKNASLAYVQKALAADPTSHLAKSVMQRYQKALQTEDARLVKSGDQRFLSNRYSILPTNVSGPEEDFAHLARLKRR</sequence>
<proteinExistence type="predicted"/>
<keyword evidence="1" id="KW-0802">TPR repeat</keyword>
<accession>A0A370GDL7</accession>
<evidence type="ECO:0000313" key="3">
    <source>
        <dbReference type="Proteomes" id="UP000254720"/>
    </source>
</evidence>
<dbReference type="AlphaFoldDB" id="A0A370GDL7"/>
<evidence type="ECO:0000313" key="2">
    <source>
        <dbReference type="EMBL" id="RDI40073.1"/>
    </source>
</evidence>
<protein>
    <submittedName>
        <fullName evidence="2">Tetratricopeptide repeat protein</fullName>
    </submittedName>
</protein>
<organism evidence="2 3">
    <name type="scientific">Aquicella lusitana</name>
    <dbReference type="NCBI Taxonomy" id="254246"/>
    <lineage>
        <taxon>Bacteria</taxon>
        <taxon>Pseudomonadati</taxon>
        <taxon>Pseudomonadota</taxon>
        <taxon>Gammaproteobacteria</taxon>
        <taxon>Legionellales</taxon>
        <taxon>Coxiellaceae</taxon>
        <taxon>Aquicella</taxon>
    </lineage>
</organism>
<evidence type="ECO:0000256" key="1">
    <source>
        <dbReference type="PROSITE-ProRule" id="PRU00339"/>
    </source>
</evidence>
<dbReference type="InterPro" id="IPR011990">
    <property type="entry name" value="TPR-like_helical_dom_sf"/>
</dbReference>
<dbReference type="RefSeq" id="WP_114835136.1">
    <property type="nucleotide sequence ID" value="NZ_LR699114.1"/>
</dbReference>
<dbReference type="Proteomes" id="UP000254720">
    <property type="component" value="Unassembled WGS sequence"/>
</dbReference>
<feature type="repeat" description="TPR" evidence="1">
    <location>
        <begin position="148"/>
        <end position="181"/>
    </location>
</feature>
<comment type="caution">
    <text evidence="2">The sequence shown here is derived from an EMBL/GenBank/DDBJ whole genome shotgun (WGS) entry which is preliminary data.</text>
</comment>
<dbReference type="Gene3D" id="1.25.40.10">
    <property type="entry name" value="Tetratricopeptide repeat domain"/>
    <property type="match status" value="1"/>
</dbReference>
<gene>
    <name evidence="2" type="ORF">C8D86_12423</name>
</gene>